<dbReference type="Ensembl" id="ENSGMOT00000035547.1">
    <property type="protein sequence ID" value="ENSGMOP00000050031.1"/>
    <property type="gene ID" value="ENSGMOG00000030370.1"/>
</dbReference>
<accession>A0A8C5BSI4</accession>
<proteinExistence type="predicted"/>
<dbReference type="InterPro" id="IPR036890">
    <property type="entry name" value="HATPase_C_sf"/>
</dbReference>
<keyword evidence="2" id="KW-1185">Reference proteome</keyword>
<evidence type="ECO:0000313" key="1">
    <source>
        <dbReference type="Ensembl" id="ENSGMOP00000050031.1"/>
    </source>
</evidence>
<dbReference type="PANTHER" id="PTHR23336:SF17">
    <property type="entry name" value="MORC FAMILY CW-TYPE ZINC FINGER PROTEIN 3"/>
    <property type="match status" value="1"/>
</dbReference>
<dbReference type="GeneTree" id="ENSGT00940000166160"/>
<organism evidence="1 2">
    <name type="scientific">Gadus morhua</name>
    <name type="common">Atlantic cod</name>
    <dbReference type="NCBI Taxonomy" id="8049"/>
    <lineage>
        <taxon>Eukaryota</taxon>
        <taxon>Metazoa</taxon>
        <taxon>Chordata</taxon>
        <taxon>Craniata</taxon>
        <taxon>Vertebrata</taxon>
        <taxon>Euteleostomi</taxon>
        <taxon>Actinopterygii</taxon>
        <taxon>Neopterygii</taxon>
        <taxon>Teleostei</taxon>
        <taxon>Neoteleostei</taxon>
        <taxon>Acanthomorphata</taxon>
        <taxon>Zeiogadaria</taxon>
        <taxon>Gadariae</taxon>
        <taxon>Gadiformes</taxon>
        <taxon>Gadoidei</taxon>
        <taxon>Gadidae</taxon>
        <taxon>Gadus</taxon>
    </lineage>
</organism>
<dbReference type="Gene3D" id="3.30.565.10">
    <property type="entry name" value="Histidine kinase-like ATPase, C-terminal domain"/>
    <property type="match status" value="1"/>
</dbReference>
<dbReference type="SUPFAM" id="SSF55874">
    <property type="entry name" value="ATPase domain of HSP90 chaperone/DNA topoisomerase II/histidine kinase"/>
    <property type="match status" value="1"/>
</dbReference>
<evidence type="ECO:0000313" key="2">
    <source>
        <dbReference type="Proteomes" id="UP000694546"/>
    </source>
</evidence>
<dbReference type="GO" id="GO:0016605">
    <property type="term" value="C:PML body"/>
    <property type="evidence" value="ECO:0007669"/>
    <property type="project" value="TreeGrafter"/>
</dbReference>
<protein>
    <submittedName>
        <fullName evidence="1">Uncharacterized protein</fullName>
    </submittedName>
</protein>
<reference evidence="1" key="1">
    <citation type="submission" date="2025-08" db="UniProtKB">
        <authorList>
            <consortium name="Ensembl"/>
        </authorList>
    </citation>
    <scope>IDENTIFICATION</scope>
</reference>
<dbReference type="InterPro" id="IPR045261">
    <property type="entry name" value="MORC_ATPase"/>
</dbReference>
<reference evidence="1" key="2">
    <citation type="submission" date="2025-09" db="UniProtKB">
        <authorList>
            <consortium name="Ensembl"/>
        </authorList>
    </citation>
    <scope>IDENTIFICATION</scope>
</reference>
<dbReference type="AlphaFoldDB" id="A0A8C5BSI4"/>
<sequence length="193" mass="21713">SAIAELIVNGYDHHVNANQIWIDKTQIKDKECLTFMDNGNGFSPDLMQRKLSDKKAVNGEHPNGFKSGLMRLGQDAIILSKSKNVLCVGMLSQIYLEKIGAKHIFVPIISFNKQENRASLRDILDHSPFNTEEELLTELQAIEGPTGTKIIIWNLCRSGFIPMVTRLIKERLTLMLIPRSAGILDSDWMQGVH</sequence>
<dbReference type="GO" id="GO:0016887">
    <property type="term" value="F:ATP hydrolysis activity"/>
    <property type="evidence" value="ECO:0007669"/>
    <property type="project" value="InterPro"/>
</dbReference>
<dbReference type="PANTHER" id="PTHR23336">
    <property type="entry name" value="ZINC FINGER CW-TYPE COILED-COIL DOMAIN PROTEIN 3"/>
    <property type="match status" value="1"/>
</dbReference>
<dbReference type="Proteomes" id="UP000694546">
    <property type="component" value="Chromosome 20"/>
</dbReference>
<dbReference type="Pfam" id="PF13589">
    <property type="entry name" value="HATPase_c_3"/>
    <property type="match status" value="1"/>
</dbReference>
<name>A0A8C5BSI4_GADMO</name>